<dbReference type="RefSeq" id="WP_193920486.1">
    <property type="nucleotide sequence ID" value="NZ_JADEWL010000034.1"/>
</dbReference>
<feature type="domain" description="GAF" evidence="1">
    <location>
        <begin position="29"/>
        <end position="181"/>
    </location>
</feature>
<sequence length="946" mass="108458">MRQHQNFSVAEQQIFTLGRILQTLREEDDADILIETTISYIKEQFDYSLIWIALYDRLNHILFGKGGVIPSSDDNNYLQQRVVLSPGDLLEQVVIQQRPMGVADLRLEKRAEGWQEIAVKLDIQGTIMLPIRYKDRCLGVIMLGSKRWGYLIGSEAKALVMIVVGELGAALFRLEMDLQHKQTKHPDEVLLRLLEKLRTLATLEQRLEAVVSATHQFIVPNRTNVYWFDPKEHSFWQRISTQHLNIGKLSQNKAENTVTVEDLSDFYYALSANQLVWIGEGRSSLKSYSTQKLLKRLDVRSLLVAPILWKKDLLGFLAVEGKEPRIWSEADKKFVKGAAGLISLVSLTEKMETSIQQIQEDAILKSQIVESIYNDENIEQVLHSCSAKVLNRLAATRFLLLFREREESEYNFFYQSQPHNRRCLKFSLDKLKEVDAELLERSTQAVGVENLEDDLRFFNWRSSLLTAGIRSILVSNCTNQKIPDAILMIASENNRSWTTTEKELIQVVAQQLGVIVRQWQLTQQNQHQQQIWQTFEQSLRILEPIQNTNLSQEEEKQPEIIVLEQIAAILNCSLTALLSWNPGEKFAQILPGFVAGDRLIINTDTTISIQTDVLIHSAITTSGLVSVNAEDLPESTKQWLCGSAIGEILVIALRTAEYEPTGVILMADYHQRKWLPENLDAVKTLVNQLAWLRRQKQVTQLLHCKTEELQQLNWYKHRRFEDIRNNVVMLLSQMHDLGIPNNQLTLTRYQQLLRQLDNTVASTTALLKLEQWQLIFNRETISIASLIKQSLKGVNKLLKQHKLWVGVHGLGQKLEDEQSYTDDSLISNSQLTINGDIVKIELILSELLIGACHRSQEGGRIDIWCRRLEPQIIEISITDNGSIHPQLLEELQQDMNSDILVPSKLKQPPMKHLIICKKLIKKLQGQLDFYQLPDGRVVSRLLLSIE</sequence>
<feature type="domain" description="GAF" evidence="1">
    <location>
        <begin position="202"/>
        <end position="356"/>
    </location>
</feature>
<evidence type="ECO:0000313" key="3">
    <source>
        <dbReference type="Proteomes" id="UP000620559"/>
    </source>
</evidence>
<dbReference type="EMBL" id="JADEWL010000034">
    <property type="protein sequence ID" value="MBE9213516.1"/>
    <property type="molecule type" value="Genomic_DNA"/>
</dbReference>
<gene>
    <name evidence="2" type="ORF">IQ247_12700</name>
</gene>
<comment type="caution">
    <text evidence="2">The sequence shown here is derived from an EMBL/GenBank/DDBJ whole genome shotgun (WGS) entry which is preliminary data.</text>
</comment>
<feature type="domain" description="GAF" evidence="1">
    <location>
        <begin position="377"/>
        <end position="526"/>
    </location>
</feature>
<evidence type="ECO:0000313" key="2">
    <source>
        <dbReference type="EMBL" id="MBE9213516.1"/>
    </source>
</evidence>
<dbReference type="InterPro" id="IPR036890">
    <property type="entry name" value="HATPase_C_sf"/>
</dbReference>
<dbReference type="SUPFAM" id="SSF55874">
    <property type="entry name" value="ATPase domain of HSP90 chaperone/DNA topoisomerase II/histidine kinase"/>
    <property type="match status" value="1"/>
</dbReference>
<dbReference type="Gene3D" id="3.30.565.10">
    <property type="entry name" value="Histidine kinase-like ATPase, C-terminal domain"/>
    <property type="match status" value="1"/>
</dbReference>
<keyword evidence="3" id="KW-1185">Reference proteome</keyword>
<protein>
    <submittedName>
        <fullName evidence="2">ATP-binding protein</fullName>
    </submittedName>
</protein>
<keyword evidence="2" id="KW-0067">ATP-binding</keyword>
<keyword evidence="2" id="KW-0547">Nucleotide-binding</keyword>
<dbReference type="Gene3D" id="3.30.450.40">
    <property type="match status" value="3"/>
</dbReference>
<organism evidence="2 3">
    <name type="scientific">Plectonema cf. radiosum LEGE 06105</name>
    <dbReference type="NCBI Taxonomy" id="945769"/>
    <lineage>
        <taxon>Bacteria</taxon>
        <taxon>Bacillati</taxon>
        <taxon>Cyanobacteriota</taxon>
        <taxon>Cyanophyceae</taxon>
        <taxon>Oscillatoriophycideae</taxon>
        <taxon>Oscillatoriales</taxon>
        <taxon>Microcoleaceae</taxon>
        <taxon>Plectonema</taxon>
    </lineage>
</organism>
<dbReference type="SUPFAM" id="SSF55781">
    <property type="entry name" value="GAF domain-like"/>
    <property type="match status" value="4"/>
</dbReference>
<dbReference type="InterPro" id="IPR029016">
    <property type="entry name" value="GAF-like_dom_sf"/>
</dbReference>
<evidence type="ECO:0000259" key="1">
    <source>
        <dbReference type="SMART" id="SM00065"/>
    </source>
</evidence>
<dbReference type="InterPro" id="IPR003018">
    <property type="entry name" value="GAF"/>
</dbReference>
<proteinExistence type="predicted"/>
<dbReference type="GO" id="GO:0005524">
    <property type="term" value="F:ATP binding"/>
    <property type="evidence" value="ECO:0007669"/>
    <property type="project" value="UniProtKB-KW"/>
</dbReference>
<dbReference type="AlphaFoldDB" id="A0A8J7F084"/>
<reference evidence="2" key="1">
    <citation type="submission" date="2020-10" db="EMBL/GenBank/DDBJ databases">
        <authorList>
            <person name="Castelo-Branco R."/>
            <person name="Eusebio N."/>
            <person name="Adriana R."/>
            <person name="Vieira A."/>
            <person name="Brugerolle De Fraissinette N."/>
            <person name="Rezende De Castro R."/>
            <person name="Schneider M.P."/>
            <person name="Vasconcelos V."/>
            <person name="Leao P.N."/>
        </authorList>
    </citation>
    <scope>NUCLEOTIDE SEQUENCE</scope>
    <source>
        <strain evidence="2">LEGE 06105</strain>
    </source>
</reference>
<dbReference type="SMART" id="SM00065">
    <property type="entry name" value="GAF"/>
    <property type="match status" value="4"/>
</dbReference>
<dbReference type="Pfam" id="PF01590">
    <property type="entry name" value="GAF"/>
    <property type="match status" value="1"/>
</dbReference>
<name>A0A8J7F084_9CYAN</name>
<dbReference type="Proteomes" id="UP000620559">
    <property type="component" value="Unassembled WGS sequence"/>
</dbReference>
<accession>A0A8J7F084</accession>
<feature type="domain" description="GAF" evidence="1">
    <location>
        <begin position="552"/>
        <end position="703"/>
    </location>
</feature>